<dbReference type="EMBL" id="JH921444">
    <property type="protein sequence ID" value="EKD14871.1"/>
    <property type="molecule type" value="Genomic_DNA"/>
</dbReference>
<name>K1WPH0_MARBU</name>
<dbReference type="FunCoup" id="K1WPH0">
    <property type="interactions" value="42"/>
</dbReference>
<dbReference type="InterPro" id="IPR052741">
    <property type="entry name" value="Mitochondrial_HTD2"/>
</dbReference>
<dbReference type="InterPro" id="IPR029069">
    <property type="entry name" value="HotDog_dom_sf"/>
</dbReference>
<reference evidence="1 2" key="1">
    <citation type="journal article" date="2012" name="BMC Genomics">
        <title>Sequencing the genome of Marssonina brunnea reveals fungus-poplar co-evolution.</title>
        <authorList>
            <person name="Zhu S."/>
            <person name="Cao Y.-Z."/>
            <person name="Jiang C."/>
            <person name="Tan B.-Y."/>
            <person name="Wang Z."/>
            <person name="Feng S."/>
            <person name="Zhang L."/>
            <person name="Su X.-H."/>
            <person name="Brejova B."/>
            <person name="Vinar T."/>
            <person name="Xu M."/>
            <person name="Wang M.-X."/>
            <person name="Zhang S.-G."/>
            <person name="Huang M.-R."/>
            <person name="Wu R."/>
            <person name="Zhou Y."/>
        </authorList>
    </citation>
    <scope>NUCLEOTIDE SEQUENCE [LARGE SCALE GENOMIC DNA]</scope>
    <source>
        <strain evidence="1 2">MB_m1</strain>
    </source>
</reference>
<evidence type="ECO:0008006" key="3">
    <source>
        <dbReference type="Google" id="ProtNLM"/>
    </source>
</evidence>
<dbReference type="Proteomes" id="UP000006753">
    <property type="component" value="Unassembled WGS sequence"/>
</dbReference>
<dbReference type="SUPFAM" id="SSF54637">
    <property type="entry name" value="Thioesterase/thiol ester dehydrase-isomerase"/>
    <property type="match status" value="1"/>
</dbReference>
<dbReference type="OMA" id="WDIEERR"/>
<accession>K1WPH0</accession>
<proteinExistence type="predicted"/>
<evidence type="ECO:0000313" key="1">
    <source>
        <dbReference type="EMBL" id="EKD14871.1"/>
    </source>
</evidence>
<dbReference type="HOGENOM" id="CLU_028690_1_1_1"/>
<gene>
    <name evidence="1" type="ORF">MBM_07082</name>
</gene>
<dbReference type="GO" id="GO:0019171">
    <property type="term" value="F:(3R)-hydroxyacyl-[acyl-carrier-protein] dehydratase activity"/>
    <property type="evidence" value="ECO:0007669"/>
    <property type="project" value="TreeGrafter"/>
</dbReference>
<organism evidence="1 2">
    <name type="scientific">Marssonina brunnea f. sp. multigermtubi (strain MB_m1)</name>
    <name type="common">Marssonina leaf spot fungus</name>
    <dbReference type="NCBI Taxonomy" id="1072389"/>
    <lineage>
        <taxon>Eukaryota</taxon>
        <taxon>Fungi</taxon>
        <taxon>Dikarya</taxon>
        <taxon>Ascomycota</taxon>
        <taxon>Pezizomycotina</taxon>
        <taxon>Leotiomycetes</taxon>
        <taxon>Helotiales</taxon>
        <taxon>Drepanopezizaceae</taxon>
        <taxon>Drepanopeziza</taxon>
    </lineage>
</organism>
<dbReference type="PANTHER" id="PTHR28152:SF1">
    <property type="entry name" value="HYDROXYACYL-THIOESTER DEHYDRATASE TYPE 2, MITOCHONDRIAL"/>
    <property type="match status" value="1"/>
</dbReference>
<sequence length="427" mass="48328">MKPIAHSKVRRNALLTFRAFKLGRGIAIPSFSTEASSKPPCLQASLYQELTSRPVKRTTDRITLSPWHLLNTTLADFLPPSCYPTGFDASNPDAAYDVPPDPDVNDFLPQGHHLVYFPPAVVESGLLPDGTDSLHSPGPPFVRRLWAGGSIIFNCRERYQLRMRNTLAVCSENITDVKVQGAEGDEKVFVSIRRRIRSIPPRSPPEKELLLQSNEKAMLNPVGGDIGNLAVSETRHLVFLREKSREQAKKDLEKVGKVIKRRSQDVLYCMIGLLLNMFAAKTTPDFSVSITPTRALLFRFSALTFNAHRIHFDPQYTREVEGHRNLLVHGPLTLVLMLSVMRSQLKEGEMIARFDYRNLAPLYVQEEMRICVRRDPEHRAKLDVWVEGRDGGYAVKGVAELRKTVSFWSSKYLKLDWRPDPDPASDK</sequence>
<dbReference type="STRING" id="1072389.K1WPH0"/>
<protein>
    <recommendedName>
        <fullName evidence="3">Mesaconyl-C4 CoA hydratase</fullName>
    </recommendedName>
</protein>
<dbReference type="GO" id="GO:0005739">
    <property type="term" value="C:mitochondrion"/>
    <property type="evidence" value="ECO:0007669"/>
    <property type="project" value="TreeGrafter"/>
</dbReference>
<evidence type="ECO:0000313" key="2">
    <source>
        <dbReference type="Proteomes" id="UP000006753"/>
    </source>
</evidence>
<dbReference type="PANTHER" id="PTHR28152">
    <property type="entry name" value="HYDROXYACYL-THIOESTER DEHYDRATASE TYPE 2, MITOCHONDRIAL"/>
    <property type="match status" value="1"/>
</dbReference>
<dbReference type="KEGG" id="mbe:MBM_07082"/>
<dbReference type="Gene3D" id="3.10.129.10">
    <property type="entry name" value="Hotdog Thioesterase"/>
    <property type="match status" value="1"/>
</dbReference>
<dbReference type="OrthoDB" id="3257538at2759"/>
<dbReference type="AlphaFoldDB" id="K1WPH0"/>
<keyword evidence="2" id="KW-1185">Reference proteome</keyword>
<dbReference type="eggNOG" id="ENOG502S5QU">
    <property type="taxonomic scope" value="Eukaryota"/>
</dbReference>
<dbReference type="FunFam" id="3.10.129.10:FF:000112">
    <property type="entry name" value="YALI0A19096p"/>
    <property type="match status" value="1"/>
</dbReference>
<dbReference type="InParanoid" id="K1WPH0"/>